<keyword evidence="1" id="KW-0472">Membrane</keyword>
<protein>
    <submittedName>
        <fullName evidence="2">Uncharacterized protein</fullName>
    </submittedName>
</protein>
<evidence type="ECO:0000313" key="2">
    <source>
        <dbReference type="EMBL" id="GIE53441.1"/>
    </source>
</evidence>
<dbReference type="EMBL" id="BOMQ01000084">
    <property type="protein sequence ID" value="GIE53441.1"/>
    <property type="molecule type" value="Genomic_DNA"/>
</dbReference>
<feature type="transmembrane region" description="Helical" evidence="1">
    <location>
        <begin position="81"/>
        <end position="101"/>
    </location>
</feature>
<accession>A0A919JMP2</accession>
<comment type="caution">
    <text evidence="2">The sequence shown here is derived from an EMBL/GenBank/DDBJ whole genome shotgun (WGS) entry which is preliminary data.</text>
</comment>
<sequence>MRIDDLYAASTVAASTVTADRVIASAAALVALAATIAGGRALSRPAGRGSLVALVAGVTGIVVGGWVIATADGGPGTGNGIVGGYAAVALGLIGAALGGLARTRRLPRA</sequence>
<keyword evidence="1" id="KW-1133">Transmembrane helix</keyword>
<organism evidence="2 3">
    <name type="scientific">Actinoplanes nipponensis</name>
    <dbReference type="NCBI Taxonomy" id="135950"/>
    <lineage>
        <taxon>Bacteria</taxon>
        <taxon>Bacillati</taxon>
        <taxon>Actinomycetota</taxon>
        <taxon>Actinomycetes</taxon>
        <taxon>Micromonosporales</taxon>
        <taxon>Micromonosporaceae</taxon>
        <taxon>Actinoplanes</taxon>
    </lineage>
</organism>
<dbReference type="Pfam" id="PF19733">
    <property type="entry name" value="DUF6223"/>
    <property type="match status" value="1"/>
</dbReference>
<name>A0A919JMP2_9ACTN</name>
<dbReference type="AlphaFoldDB" id="A0A919JMP2"/>
<evidence type="ECO:0000256" key="1">
    <source>
        <dbReference type="SAM" id="Phobius"/>
    </source>
</evidence>
<feature type="transmembrane region" description="Helical" evidence="1">
    <location>
        <begin position="51"/>
        <end position="69"/>
    </location>
</feature>
<keyword evidence="3" id="KW-1185">Reference proteome</keyword>
<gene>
    <name evidence="2" type="ORF">Ani05nite_69750</name>
</gene>
<dbReference type="Proteomes" id="UP000647172">
    <property type="component" value="Unassembled WGS sequence"/>
</dbReference>
<reference evidence="2" key="1">
    <citation type="submission" date="2021-01" db="EMBL/GenBank/DDBJ databases">
        <title>Whole genome shotgun sequence of Actinoplanes nipponensis NBRC 14063.</title>
        <authorList>
            <person name="Komaki H."/>
            <person name="Tamura T."/>
        </authorList>
    </citation>
    <scope>NUCLEOTIDE SEQUENCE</scope>
    <source>
        <strain evidence="2">NBRC 14063</strain>
    </source>
</reference>
<proteinExistence type="predicted"/>
<feature type="transmembrane region" description="Helical" evidence="1">
    <location>
        <begin position="22"/>
        <end position="39"/>
    </location>
</feature>
<dbReference type="InterPro" id="IPR045770">
    <property type="entry name" value="DUF6223"/>
</dbReference>
<keyword evidence="1" id="KW-0812">Transmembrane</keyword>
<dbReference type="RefSeq" id="WP_203775507.1">
    <property type="nucleotide sequence ID" value="NZ_BAAAYJ010000040.1"/>
</dbReference>
<evidence type="ECO:0000313" key="3">
    <source>
        <dbReference type="Proteomes" id="UP000647172"/>
    </source>
</evidence>